<dbReference type="InterPro" id="IPR003738">
    <property type="entry name" value="SRAP"/>
</dbReference>
<reference evidence="9" key="1">
    <citation type="submission" date="2023-08" db="EMBL/GenBank/DDBJ databases">
        <authorList>
            <person name="Audoor S."/>
            <person name="Bilcke G."/>
        </authorList>
    </citation>
    <scope>NUCLEOTIDE SEQUENCE</scope>
</reference>
<dbReference type="PANTHER" id="PTHR13604:SF0">
    <property type="entry name" value="ABASIC SITE PROCESSING PROTEIN HMCES"/>
    <property type="match status" value="1"/>
</dbReference>
<keyword evidence="6" id="KW-0238">DNA-binding</keyword>
<evidence type="ECO:0000256" key="7">
    <source>
        <dbReference type="ARBA" id="ARBA00023239"/>
    </source>
</evidence>
<evidence type="ECO:0000256" key="2">
    <source>
        <dbReference type="ARBA" id="ARBA00022670"/>
    </source>
</evidence>
<name>A0AAD2FC64_9STRA</name>
<dbReference type="GO" id="GO:0016829">
    <property type="term" value="F:lyase activity"/>
    <property type="evidence" value="ECO:0007669"/>
    <property type="project" value="UniProtKB-KW"/>
</dbReference>
<dbReference type="GO" id="GO:0106300">
    <property type="term" value="P:protein-DNA covalent cross-linking repair"/>
    <property type="evidence" value="ECO:0007669"/>
    <property type="project" value="InterPro"/>
</dbReference>
<dbReference type="GO" id="GO:0006508">
    <property type="term" value="P:proteolysis"/>
    <property type="evidence" value="ECO:0007669"/>
    <property type="project" value="UniProtKB-KW"/>
</dbReference>
<sequence length="358" mass="39519">MCGRAAQTFRAAKEAGLHLGALLDSLDNAENGNADSDENLAGPVGPSNYNMCPGMSALVMWKDGDNISIDQMAWGLITKAGTEKKPLPVGKQRMSLHFQNLMFNARSDTLFSKPSFTKLTSQKRACIVALDGYFEWKNSPLGSGKGNKQPYYVYRTKSGTGEVPPLLIAGLWTQVSTGIPEEPELNSFTMLTTEPCEQIKWLHDRMPLCLWDKKSCMDWLENPSPSVLKSIDALAAKTEKFDWHMVSTEMSNLKFRGEKAIQAIKPPPSVLSFFSNKSKTKPVSTSPARDKAKDGSKISYQVGSSMAAPSPKQSRSPKKASFPPKACSQKQNDRPRTKQTNEPPAKRSKITSFFQTKE</sequence>
<dbReference type="EMBL" id="CAKOGP040000001">
    <property type="protein sequence ID" value="CAJ1914505.1"/>
    <property type="molecule type" value="Genomic_DNA"/>
</dbReference>
<dbReference type="PANTHER" id="PTHR13604">
    <property type="entry name" value="DC12-RELATED"/>
    <property type="match status" value="1"/>
</dbReference>
<dbReference type="Gene3D" id="3.90.1680.10">
    <property type="entry name" value="SOS response associated peptidase-like"/>
    <property type="match status" value="1"/>
</dbReference>
<organism evidence="9 10">
    <name type="scientific">Cylindrotheca closterium</name>
    <dbReference type="NCBI Taxonomy" id="2856"/>
    <lineage>
        <taxon>Eukaryota</taxon>
        <taxon>Sar</taxon>
        <taxon>Stramenopiles</taxon>
        <taxon>Ochrophyta</taxon>
        <taxon>Bacillariophyta</taxon>
        <taxon>Bacillariophyceae</taxon>
        <taxon>Bacillariophycidae</taxon>
        <taxon>Bacillariales</taxon>
        <taxon>Bacillariaceae</taxon>
        <taxon>Cylindrotheca</taxon>
    </lineage>
</organism>
<evidence type="ECO:0000256" key="5">
    <source>
        <dbReference type="ARBA" id="ARBA00023124"/>
    </source>
</evidence>
<dbReference type="AlphaFoldDB" id="A0AAD2FC64"/>
<feature type="compositionally biased region" description="Polar residues" evidence="8">
    <location>
        <begin position="275"/>
        <end position="287"/>
    </location>
</feature>
<keyword evidence="2" id="KW-0645">Protease</keyword>
<keyword evidence="7" id="KW-0456">Lyase</keyword>
<dbReference type="Proteomes" id="UP001295423">
    <property type="component" value="Unassembled WGS sequence"/>
</dbReference>
<proteinExistence type="inferred from homology"/>
<evidence type="ECO:0008006" key="11">
    <source>
        <dbReference type="Google" id="ProtNLM"/>
    </source>
</evidence>
<dbReference type="Pfam" id="PF02586">
    <property type="entry name" value="SRAP"/>
    <property type="match status" value="1"/>
</dbReference>
<evidence type="ECO:0000256" key="1">
    <source>
        <dbReference type="ARBA" id="ARBA00008136"/>
    </source>
</evidence>
<keyword evidence="4" id="KW-0378">Hydrolase</keyword>
<comment type="similarity">
    <text evidence="1">Belongs to the SOS response-associated peptidase family.</text>
</comment>
<feature type="region of interest" description="Disordered" evidence="8">
    <location>
        <begin position="275"/>
        <end position="358"/>
    </location>
</feature>
<dbReference type="GO" id="GO:0008233">
    <property type="term" value="F:peptidase activity"/>
    <property type="evidence" value="ECO:0007669"/>
    <property type="project" value="UniProtKB-KW"/>
</dbReference>
<evidence type="ECO:0000256" key="6">
    <source>
        <dbReference type="ARBA" id="ARBA00023125"/>
    </source>
</evidence>
<evidence type="ECO:0000256" key="8">
    <source>
        <dbReference type="SAM" id="MobiDB-lite"/>
    </source>
</evidence>
<evidence type="ECO:0000313" key="10">
    <source>
        <dbReference type="Proteomes" id="UP001295423"/>
    </source>
</evidence>
<evidence type="ECO:0000313" key="9">
    <source>
        <dbReference type="EMBL" id="CAJ1914505.1"/>
    </source>
</evidence>
<accession>A0AAD2FC64</accession>
<evidence type="ECO:0000256" key="3">
    <source>
        <dbReference type="ARBA" id="ARBA00022763"/>
    </source>
</evidence>
<dbReference type="GO" id="GO:0003697">
    <property type="term" value="F:single-stranded DNA binding"/>
    <property type="evidence" value="ECO:0007669"/>
    <property type="project" value="InterPro"/>
</dbReference>
<keyword evidence="3" id="KW-0227">DNA damage</keyword>
<dbReference type="SUPFAM" id="SSF143081">
    <property type="entry name" value="BB1717-like"/>
    <property type="match status" value="1"/>
</dbReference>
<dbReference type="InterPro" id="IPR036590">
    <property type="entry name" value="SRAP-like"/>
</dbReference>
<comment type="caution">
    <text evidence="9">The sequence shown here is derived from an EMBL/GenBank/DDBJ whole genome shotgun (WGS) entry which is preliminary data.</text>
</comment>
<evidence type="ECO:0000256" key="4">
    <source>
        <dbReference type="ARBA" id="ARBA00022801"/>
    </source>
</evidence>
<protein>
    <recommendedName>
        <fullName evidence="11">Embryonic stem cell-specific 5-hydroxymethylcytosine-binding protein</fullName>
    </recommendedName>
</protein>
<gene>
    <name evidence="9" type="ORF">CYCCA115_LOCUS689</name>
</gene>
<keyword evidence="10" id="KW-1185">Reference proteome</keyword>
<keyword evidence="5" id="KW-0190">Covalent protein-DNA linkage</keyword>